<accession>A0A9Y2L0F4</accession>
<dbReference type="EMBL" id="CP127247">
    <property type="protein sequence ID" value="WIY25386.1"/>
    <property type="molecule type" value="Genomic_DNA"/>
</dbReference>
<keyword evidence="2" id="KW-1185">Reference proteome</keyword>
<dbReference type="SUPFAM" id="SSF51316">
    <property type="entry name" value="Mss4-like"/>
    <property type="match status" value="1"/>
</dbReference>
<dbReference type="RefSeq" id="WP_270920180.1">
    <property type="nucleotide sequence ID" value="NZ_CP127247.1"/>
</dbReference>
<dbReference type="Gene3D" id="2.170.150.70">
    <property type="match status" value="1"/>
</dbReference>
<name>A0A9Y2L0F4_9RHOB</name>
<proteinExistence type="predicted"/>
<evidence type="ECO:0000313" key="1">
    <source>
        <dbReference type="EMBL" id="WIY25386.1"/>
    </source>
</evidence>
<dbReference type="KEGG" id="ppso:QPJ95_00040"/>
<dbReference type="AlphaFoldDB" id="A0A9Y2L0F4"/>
<dbReference type="InterPro" id="IPR046149">
    <property type="entry name" value="DUF6151"/>
</dbReference>
<sequence length="191" mass="20786">MAKATQQSFACNCGSLRGHVTAQGIKTGHRLACFCADCRAAELYHRQADPAPGPVDLFQLSPDTIEITQGADQLRLIRLSPKGILRWYAGCCGTPFANTLAKATLPFAGLRSDLFANSDALGKIRTRSFMPQPGKPPRTKGAAAMVLGIFKRMATSRLSGQWRHTPFFDIEAGHPVAKAKILTKDERAQLY</sequence>
<reference evidence="1 2" key="1">
    <citation type="submission" date="2023-06" db="EMBL/GenBank/DDBJ databases">
        <title>Parasedimentitalea psychrophila sp. nov., a psychrophilic bacterium isolated from deep-sea sediment.</title>
        <authorList>
            <person name="Li A."/>
        </authorList>
    </citation>
    <scope>NUCLEOTIDE SEQUENCE [LARGE SCALE GENOMIC DNA]</scope>
    <source>
        <strain evidence="1 2">QS115</strain>
    </source>
</reference>
<organism evidence="1 2">
    <name type="scientific">Parasedimentitalea psychrophila</name>
    <dbReference type="NCBI Taxonomy" id="2997337"/>
    <lineage>
        <taxon>Bacteria</taxon>
        <taxon>Pseudomonadati</taxon>
        <taxon>Pseudomonadota</taxon>
        <taxon>Alphaproteobacteria</taxon>
        <taxon>Rhodobacterales</taxon>
        <taxon>Paracoccaceae</taxon>
        <taxon>Parasedimentitalea</taxon>
    </lineage>
</organism>
<gene>
    <name evidence="1" type="ORF">QPJ95_00040</name>
</gene>
<evidence type="ECO:0000313" key="2">
    <source>
        <dbReference type="Proteomes" id="UP001238334"/>
    </source>
</evidence>
<dbReference type="InterPro" id="IPR011057">
    <property type="entry name" value="Mss4-like_sf"/>
</dbReference>
<protein>
    <submittedName>
        <fullName evidence="1">DUF6151 family protein</fullName>
    </submittedName>
</protein>
<dbReference type="Proteomes" id="UP001238334">
    <property type="component" value="Chromosome"/>
</dbReference>
<dbReference type="Pfam" id="PF19648">
    <property type="entry name" value="DUF6151"/>
    <property type="match status" value="1"/>
</dbReference>